<proteinExistence type="predicted"/>
<protein>
    <submittedName>
        <fullName evidence="1">ATPase</fullName>
    </submittedName>
</protein>
<keyword evidence="2" id="KW-1185">Reference proteome</keyword>
<evidence type="ECO:0000313" key="2">
    <source>
        <dbReference type="Proteomes" id="UP000224460"/>
    </source>
</evidence>
<sequence length="181" mass="21363">MDENARCGELAILLDQLEDLIEEGKTSFLSNRISVDREEMIEIIREIRLKLPTEVQQSIWIVEERNKILTEAQKEAHLVMEEAHEKLQNMIEQHEITKYAKGRAEEIIEAARQDAREIHHGSVAYADETVRKVELKLKNCLETVHKEMQDFEAYVTDVLRELYDNRQELKVMNTQMNEREE</sequence>
<evidence type="ECO:0000313" key="1">
    <source>
        <dbReference type="EMBL" id="PHV71816.1"/>
    </source>
</evidence>
<reference evidence="1" key="1">
    <citation type="submission" date="2017-10" db="EMBL/GenBank/DDBJ databases">
        <title>Genome sequence of cellulolytic Lachnospiraceae bacterium XHS1971 isolated from hotspring sediment.</title>
        <authorList>
            <person name="Vasudevan G."/>
            <person name="Joshi A.J."/>
            <person name="Hivarkar S."/>
            <person name="Lanjekar V.B."/>
            <person name="Dhakephalkar P.K."/>
            <person name="Dagar S."/>
        </authorList>
    </citation>
    <scope>NUCLEOTIDE SEQUENCE</scope>
    <source>
        <strain evidence="1">XHS1971</strain>
    </source>
</reference>
<dbReference type="EMBL" id="PEDL01000002">
    <property type="protein sequence ID" value="PHV71816.1"/>
    <property type="molecule type" value="Genomic_DNA"/>
</dbReference>
<gene>
    <name evidence="1" type="ORF">CS063_04470</name>
</gene>
<organism evidence="1 2">
    <name type="scientific">Sporanaerobium hydrogeniformans</name>
    <dbReference type="NCBI Taxonomy" id="3072179"/>
    <lineage>
        <taxon>Bacteria</taxon>
        <taxon>Bacillati</taxon>
        <taxon>Bacillota</taxon>
        <taxon>Clostridia</taxon>
        <taxon>Lachnospirales</taxon>
        <taxon>Lachnospiraceae</taxon>
        <taxon>Sporanaerobium</taxon>
    </lineage>
</organism>
<name>A0AC61DGG0_9FIRM</name>
<dbReference type="Proteomes" id="UP000224460">
    <property type="component" value="Unassembled WGS sequence"/>
</dbReference>
<comment type="caution">
    <text evidence="1">The sequence shown here is derived from an EMBL/GenBank/DDBJ whole genome shotgun (WGS) entry which is preliminary data.</text>
</comment>
<accession>A0AC61DGG0</accession>